<comment type="caution">
    <text evidence="2">The sequence shown here is derived from an EMBL/GenBank/DDBJ whole genome shotgun (WGS) entry which is preliminary data.</text>
</comment>
<accession>A0AAP3ZUY8</accession>
<evidence type="ECO:0000313" key="3">
    <source>
        <dbReference type="Proteomes" id="UP001229409"/>
    </source>
</evidence>
<dbReference type="RefSeq" id="WP_023988278.1">
    <property type="nucleotide sequence ID" value="NZ_CP017968.3"/>
</dbReference>
<sequence>MKKLSATLLTLIFLLVFSIPVSANPAESDSHGLEPFKDASTKSESEIDGYLKQMGFTDEELGFTPLELKKDIASNGGTKIKIEELDPEVVIKDENGKTVAPSDKISTQDVKDGIFKMYGYAFKLESPNSKENAYHVYASYNWERGPLAYYTDTLAMAWQSKVTPYRSPYSVHNWRSGSHLYQYENQLQKQQIEGDAFEVDVLGYPDPQDGFARQEVRAPKSLTGQTGAVEIAYAHKTIPGVALAILNYFSIDFSGAGQQEYQDRFNFTY</sequence>
<evidence type="ECO:0000256" key="1">
    <source>
        <dbReference type="SAM" id="SignalP"/>
    </source>
</evidence>
<feature type="signal peptide" evidence="1">
    <location>
        <begin position="1"/>
        <end position="23"/>
    </location>
</feature>
<feature type="chain" id="PRO_5042924054" evidence="1">
    <location>
        <begin position="24"/>
        <end position="269"/>
    </location>
</feature>
<evidence type="ECO:0000313" key="2">
    <source>
        <dbReference type="EMBL" id="MDH2329413.1"/>
    </source>
</evidence>
<gene>
    <name evidence="2" type="ORF">QDS18_00910</name>
</gene>
<proteinExistence type="predicted"/>
<keyword evidence="1" id="KW-0732">Signal</keyword>
<dbReference type="Proteomes" id="UP001229409">
    <property type="component" value="Unassembled WGS sequence"/>
</dbReference>
<reference evidence="2" key="1">
    <citation type="submission" date="2023-04" db="EMBL/GenBank/DDBJ databases">
        <title>Uncovering the Secrets of Slow-Growing Bacteria in Tropical Savanna Soil through Cultivation and Genomic Analysis.</title>
        <authorList>
            <person name="Goncalves O.S."/>
            <person name="Santana M.F."/>
        </authorList>
    </citation>
    <scope>NUCLEOTIDE SEQUENCE</scope>
    <source>
        <strain evidence="2">ANTI</strain>
    </source>
</reference>
<protein>
    <submittedName>
        <fullName evidence="2">Uncharacterized protein</fullName>
    </submittedName>
</protein>
<organism evidence="2 3">
    <name type="scientific">Paenibacillus polymyxa</name>
    <name type="common">Bacillus polymyxa</name>
    <dbReference type="NCBI Taxonomy" id="1406"/>
    <lineage>
        <taxon>Bacteria</taxon>
        <taxon>Bacillati</taxon>
        <taxon>Bacillota</taxon>
        <taxon>Bacilli</taxon>
        <taxon>Bacillales</taxon>
        <taxon>Paenibacillaceae</taxon>
        <taxon>Paenibacillus</taxon>
    </lineage>
</organism>
<dbReference type="AlphaFoldDB" id="A0AAP3ZUY8"/>
<name>A0AAP3ZUY8_PAEPO</name>
<dbReference type="EMBL" id="JARVWT010000001">
    <property type="protein sequence ID" value="MDH2329413.1"/>
    <property type="molecule type" value="Genomic_DNA"/>
</dbReference>